<protein>
    <submittedName>
        <fullName evidence="2">Uncharacterized protein</fullName>
    </submittedName>
</protein>
<feature type="compositionally biased region" description="Low complexity" evidence="1">
    <location>
        <begin position="356"/>
        <end position="368"/>
    </location>
</feature>
<reference evidence="2 3" key="1">
    <citation type="submission" date="2024-10" db="EMBL/GenBank/DDBJ databases">
        <authorList>
            <person name="Kim D."/>
        </authorList>
    </citation>
    <scope>NUCLEOTIDE SEQUENCE [LARGE SCALE GENOMIC DNA]</scope>
    <source>
        <strain evidence="2">BH-2024</strain>
    </source>
</reference>
<comment type="caution">
    <text evidence="2">The sequence shown here is derived from an EMBL/GenBank/DDBJ whole genome shotgun (WGS) entry which is preliminary data.</text>
</comment>
<keyword evidence="3" id="KW-1185">Reference proteome</keyword>
<organism evidence="2 3">
    <name type="scientific">Heterodera trifolii</name>
    <dbReference type="NCBI Taxonomy" id="157864"/>
    <lineage>
        <taxon>Eukaryota</taxon>
        <taxon>Metazoa</taxon>
        <taxon>Ecdysozoa</taxon>
        <taxon>Nematoda</taxon>
        <taxon>Chromadorea</taxon>
        <taxon>Rhabditida</taxon>
        <taxon>Tylenchina</taxon>
        <taxon>Tylenchomorpha</taxon>
        <taxon>Tylenchoidea</taxon>
        <taxon>Heteroderidae</taxon>
        <taxon>Heteroderinae</taxon>
        <taxon>Heterodera</taxon>
    </lineage>
</organism>
<proteinExistence type="predicted"/>
<dbReference type="EMBL" id="JBICBT010000297">
    <property type="protein sequence ID" value="KAL3118072.1"/>
    <property type="molecule type" value="Genomic_DNA"/>
</dbReference>
<feature type="region of interest" description="Disordered" evidence="1">
    <location>
        <begin position="607"/>
        <end position="653"/>
    </location>
</feature>
<dbReference type="AlphaFoldDB" id="A0ABD2LS55"/>
<feature type="compositionally biased region" description="Low complexity" evidence="1">
    <location>
        <begin position="643"/>
        <end position="653"/>
    </location>
</feature>
<evidence type="ECO:0000313" key="2">
    <source>
        <dbReference type="EMBL" id="KAL3118072.1"/>
    </source>
</evidence>
<gene>
    <name evidence="2" type="ORF">niasHT_004875</name>
</gene>
<feature type="region of interest" description="Disordered" evidence="1">
    <location>
        <begin position="672"/>
        <end position="702"/>
    </location>
</feature>
<feature type="region of interest" description="Disordered" evidence="1">
    <location>
        <begin position="201"/>
        <end position="223"/>
    </location>
</feature>
<accession>A0ABD2LS55</accession>
<dbReference type="Proteomes" id="UP001620626">
    <property type="component" value="Unassembled WGS sequence"/>
</dbReference>
<feature type="compositionally biased region" description="Low complexity" evidence="1">
    <location>
        <begin position="677"/>
        <end position="690"/>
    </location>
</feature>
<feature type="region of interest" description="Disordered" evidence="1">
    <location>
        <begin position="317"/>
        <end position="368"/>
    </location>
</feature>
<feature type="compositionally biased region" description="Low complexity" evidence="1">
    <location>
        <begin position="317"/>
        <end position="331"/>
    </location>
</feature>
<name>A0ABD2LS55_9BILA</name>
<evidence type="ECO:0000256" key="1">
    <source>
        <dbReference type="SAM" id="MobiDB-lite"/>
    </source>
</evidence>
<feature type="compositionally biased region" description="Polar residues" evidence="1">
    <location>
        <begin position="691"/>
        <end position="702"/>
    </location>
</feature>
<evidence type="ECO:0000313" key="3">
    <source>
        <dbReference type="Proteomes" id="UP001620626"/>
    </source>
</evidence>
<sequence length="702" mass="75418">MIIETFPADRHPGLLQRLTELKRSETVYNGGVFILFTIPYRYYEDYASITVNRAVNDINAMDKTGVLQNLKIAYIECNVGYWHEWDTTKKEPKSIFKTDETLGLRQLPTLLEYSLAQGRHVEGRRVDLDEQFLSVEYIINFLLKRQSQTRTPSGQYTIQQQPGMTLQHQPQQIIHHVIPQHRQQSGTPLRMYRKLTEMHKAGPPSAWTSREKRGNVCGHSSQPSAQLPHIHVLQFIPLIDNRLIILLPLLSKPSARYIGDNANVSSRLFHSVPSTSGEPSSSAFLLTKSELNNSTLLNGGGGSLVLKEMAAAALATTSNNNGNTNGRLSLGKRGAAMTAKPVTKRQHNGGGGECTANGSSPSSSAGSEISVGSAAAATVAFGGTAAAGGGGQQQQHPNAILLPQLRHLPTNVNGITTNGNNNSFGSFNGTASSAGVRRLLRARHGIGSNSHHDQLQHIGGGQHQLQHQFGGGRLSLHHQQPLLYKLKEEELLAVTSGGGTNNNTAQPHELIGAAVLTGATSMVPSVEGGVPSVSSSSCATTVVGPGGTAYQIITIPPDSVAAAAAGGAPTSSNHHAMVVPMGIDQLQQQQQQSSSFFAYVASASTTAQQHQAVPATARNGTARKRPPTATTAAETALDHHQQQQHQLQQLQTNRQQQAQHLFIDPVDRLVLSHHHQQSSSSSAPLLAHHQQQPPIRPNSSLH</sequence>